<comment type="caution">
    <text evidence="2">The sequence shown here is derived from an EMBL/GenBank/DDBJ whole genome shotgun (WGS) entry which is preliminary data.</text>
</comment>
<proteinExistence type="predicted"/>
<evidence type="ECO:0000313" key="3">
    <source>
        <dbReference type="Proteomes" id="UP001354649"/>
    </source>
</evidence>
<dbReference type="AlphaFoldDB" id="A0ABD5JPE3"/>
<sequence>MTRMDLLRREGGEAGSTNDVMGPPAIAIRRRPLDVQYGRAVVIHCWMITVH</sequence>
<evidence type="ECO:0000256" key="1">
    <source>
        <dbReference type="SAM" id="MobiDB-lite"/>
    </source>
</evidence>
<feature type="compositionally biased region" description="Basic and acidic residues" evidence="1">
    <location>
        <begin position="1"/>
        <end position="12"/>
    </location>
</feature>
<dbReference type="EMBL" id="JAZBJQ010000040">
    <property type="protein sequence ID" value="MEE4588959.1"/>
    <property type="molecule type" value="Genomic_DNA"/>
</dbReference>
<reference evidence="2 3" key="1">
    <citation type="submission" date="2023-11" db="EMBL/GenBank/DDBJ databases">
        <title>30 novel species of actinomycetes from the DSMZ collection.</title>
        <authorList>
            <person name="Nouioui I."/>
        </authorList>
    </citation>
    <scope>NUCLEOTIDE SEQUENCE [LARGE SCALE GENOMIC DNA]</scope>
    <source>
        <strain evidence="2 3">DSM 41602</strain>
    </source>
</reference>
<gene>
    <name evidence="2" type="ORF">V2K49_38875</name>
</gene>
<organism evidence="2 3">
    <name type="scientific">Streptomyces antimycoticus</name>
    <dbReference type="NCBI Taxonomy" id="68175"/>
    <lineage>
        <taxon>Bacteria</taxon>
        <taxon>Bacillati</taxon>
        <taxon>Actinomycetota</taxon>
        <taxon>Actinomycetes</taxon>
        <taxon>Kitasatosporales</taxon>
        <taxon>Streptomycetaceae</taxon>
        <taxon>Streptomyces</taxon>
        <taxon>Streptomyces violaceusniger group</taxon>
    </lineage>
</organism>
<dbReference type="RefSeq" id="WP_156107814.1">
    <property type="nucleotide sequence ID" value="NZ_MUBN01000305.1"/>
</dbReference>
<evidence type="ECO:0000313" key="2">
    <source>
        <dbReference type="EMBL" id="MEE4588959.1"/>
    </source>
</evidence>
<accession>A0ABD5JPE3</accession>
<feature type="region of interest" description="Disordered" evidence="1">
    <location>
        <begin position="1"/>
        <end position="21"/>
    </location>
</feature>
<dbReference type="Proteomes" id="UP001354649">
    <property type="component" value="Unassembled WGS sequence"/>
</dbReference>
<name>A0ABD5JPE3_9ACTN</name>
<protein>
    <submittedName>
        <fullName evidence="2">Uncharacterized protein</fullName>
    </submittedName>
</protein>